<accession>A0A1B7N099</accession>
<sequence>MSYPEVHIEHARTTCDFMNAGFVIDEYSDVSGECEVREQKNIIIDALRNHHKPRPKEEWVGGEILRQWEHTIPYASVQSQKWFIAAFDKTLEEQAREDDGHNIVTIAMHKLDTDVNSAMLWVANHCTDLEKKLLEAMEDVSQWGQPIDSQSERYFGTKGEEIKRQR</sequence>
<proteinExistence type="predicted"/>
<name>A0A1B7N099_9AGAM</name>
<gene>
    <name evidence="1" type="ORF">K503DRAFT_782990</name>
</gene>
<evidence type="ECO:0000313" key="2">
    <source>
        <dbReference type="Proteomes" id="UP000092154"/>
    </source>
</evidence>
<dbReference type="AlphaFoldDB" id="A0A1B7N099"/>
<evidence type="ECO:0000313" key="1">
    <source>
        <dbReference type="EMBL" id="OAX38276.1"/>
    </source>
</evidence>
<dbReference type="Gene3D" id="1.10.600.10">
    <property type="entry name" value="Farnesyl Diphosphate Synthase"/>
    <property type="match status" value="2"/>
</dbReference>
<organism evidence="1 2">
    <name type="scientific">Rhizopogon vinicolor AM-OR11-026</name>
    <dbReference type="NCBI Taxonomy" id="1314800"/>
    <lineage>
        <taxon>Eukaryota</taxon>
        <taxon>Fungi</taxon>
        <taxon>Dikarya</taxon>
        <taxon>Basidiomycota</taxon>
        <taxon>Agaricomycotina</taxon>
        <taxon>Agaricomycetes</taxon>
        <taxon>Agaricomycetidae</taxon>
        <taxon>Boletales</taxon>
        <taxon>Suillineae</taxon>
        <taxon>Rhizopogonaceae</taxon>
        <taxon>Rhizopogon</taxon>
    </lineage>
</organism>
<dbReference type="Proteomes" id="UP000092154">
    <property type="component" value="Unassembled WGS sequence"/>
</dbReference>
<dbReference type="InterPro" id="IPR008949">
    <property type="entry name" value="Isoprenoid_synthase_dom_sf"/>
</dbReference>
<keyword evidence="2" id="KW-1185">Reference proteome</keyword>
<dbReference type="InParanoid" id="A0A1B7N099"/>
<protein>
    <submittedName>
        <fullName evidence="1">Uncharacterized protein</fullName>
    </submittedName>
</protein>
<dbReference type="SUPFAM" id="SSF48576">
    <property type="entry name" value="Terpenoid synthases"/>
    <property type="match status" value="1"/>
</dbReference>
<reference evidence="1 2" key="1">
    <citation type="submission" date="2016-06" db="EMBL/GenBank/DDBJ databases">
        <title>Comparative genomics of the ectomycorrhizal sister species Rhizopogon vinicolor and Rhizopogon vesiculosus (Basidiomycota: Boletales) reveals a divergence of the mating type B locus.</title>
        <authorList>
            <consortium name="DOE Joint Genome Institute"/>
            <person name="Mujic A.B."/>
            <person name="Kuo A."/>
            <person name="Tritt A."/>
            <person name="Lipzen A."/>
            <person name="Chen C."/>
            <person name="Johnson J."/>
            <person name="Sharma A."/>
            <person name="Barry K."/>
            <person name="Grigoriev I.V."/>
            <person name="Spatafora J.W."/>
        </authorList>
    </citation>
    <scope>NUCLEOTIDE SEQUENCE [LARGE SCALE GENOMIC DNA]</scope>
    <source>
        <strain evidence="1 2">AM-OR11-026</strain>
    </source>
</reference>
<dbReference type="OrthoDB" id="2680652at2759"/>
<dbReference type="EMBL" id="KV448303">
    <property type="protein sequence ID" value="OAX38276.1"/>
    <property type="molecule type" value="Genomic_DNA"/>
</dbReference>